<protein>
    <submittedName>
        <fullName evidence="2">FkbM family methyltransferase</fullName>
    </submittedName>
</protein>
<organism evidence="2 3">
    <name type="scientific">Belliella kenyensis</name>
    <dbReference type="NCBI Taxonomy" id="1472724"/>
    <lineage>
        <taxon>Bacteria</taxon>
        <taxon>Pseudomonadati</taxon>
        <taxon>Bacteroidota</taxon>
        <taxon>Cytophagia</taxon>
        <taxon>Cytophagales</taxon>
        <taxon>Cyclobacteriaceae</taxon>
        <taxon>Belliella</taxon>
    </lineage>
</organism>
<dbReference type="InterPro" id="IPR052514">
    <property type="entry name" value="SAM-dependent_MTase"/>
</dbReference>
<evidence type="ECO:0000259" key="1">
    <source>
        <dbReference type="Pfam" id="PF05050"/>
    </source>
</evidence>
<evidence type="ECO:0000313" key="2">
    <source>
        <dbReference type="EMBL" id="MFC3977733.1"/>
    </source>
</evidence>
<dbReference type="Pfam" id="PF05050">
    <property type="entry name" value="Methyltransf_21"/>
    <property type="match status" value="1"/>
</dbReference>
<comment type="caution">
    <text evidence="2">The sequence shown here is derived from an EMBL/GenBank/DDBJ whole genome shotgun (WGS) entry which is preliminary data.</text>
</comment>
<dbReference type="PANTHER" id="PTHR34203:SF15">
    <property type="entry name" value="SLL1173 PROTEIN"/>
    <property type="match status" value="1"/>
</dbReference>
<dbReference type="RefSeq" id="WP_241294696.1">
    <property type="nucleotide sequence ID" value="NZ_JAKZGR010000007.1"/>
</dbReference>
<reference evidence="3" key="1">
    <citation type="journal article" date="2019" name="Int. J. Syst. Evol. Microbiol.">
        <title>The Global Catalogue of Microorganisms (GCM) 10K type strain sequencing project: providing services to taxonomists for standard genome sequencing and annotation.</title>
        <authorList>
            <consortium name="The Broad Institute Genomics Platform"/>
            <consortium name="The Broad Institute Genome Sequencing Center for Infectious Disease"/>
            <person name="Wu L."/>
            <person name="Ma J."/>
        </authorList>
    </citation>
    <scope>NUCLEOTIDE SEQUENCE [LARGE SCALE GENOMIC DNA]</scope>
    <source>
        <strain evidence="3">CECT 8551</strain>
    </source>
</reference>
<keyword evidence="2" id="KW-0808">Transferase</keyword>
<accession>A0ABV8EQX6</accession>
<dbReference type="InterPro" id="IPR006342">
    <property type="entry name" value="FkbM_mtfrase"/>
</dbReference>
<name>A0ABV8EQX6_9BACT</name>
<dbReference type="PANTHER" id="PTHR34203">
    <property type="entry name" value="METHYLTRANSFERASE, FKBM FAMILY PROTEIN"/>
    <property type="match status" value="1"/>
</dbReference>
<dbReference type="InterPro" id="IPR029063">
    <property type="entry name" value="SAM-dependent_MTases_sf"/>
</dbReference>
<dbReference type="SUPFAM" id="SSF53335">
    <property type="entry name" value="S-adenosyl-L-methionine-dependent methyltransferases"/>
    <property type="match status" value="1"/>
</dbReference>
<dbReference type="NCBIfam" id="TIGR01444">
    <property type="entry name" value="fkbM_fam"/>
    <property type="match status" value="1"/>
</dbReference>
<keyword evidence="2" id="KW-0489">Methyltransferase</keyword>
<gene>
    <name evidence="2" type="ORF">ACFOUP_15200</name>
</gene>
<keyword evidence="3" id="KW-1185">Reference proteome</keyword>
<sequence>MGRLLIIKTILLNFHPQELISIANFYLKRKDKLGKEFIRFVENSFKYYYHISKKKELTKIKIFVNSKLTLIFIRRIYPDLMVFRQIFIFEEYSRVIEVFGKHNFQPKTMIDAGGNLGFTSIYFSRFYKDIKILVIEPNQANFEILRKNKKINDLKNIKLENKGVWSRNTTLGPIDVQNEKSTGWGFETKESIGGEIMGVTIEYLLEMEKIDLIDFMKIDIEGAELEVFKDRDTTCRILKKVNSIALEPHSEQFENEFKIVLQEEGFEVFLFGELIFGIRKNIIIHA</sequence>
<dbReference type="GO" id="GO:0008168">
    <property type="term" value="F:methyltransferase activity"/>
    <property type="evidence" value="ECO:0007669"/>
    <property type="project" value="UniProtKB-KW"/>
</dbReference>
<dbReference type="Gene3D" id="3.40.50.150">
    <property type="entry name" value="Vaccinia Virus protein VP39"/>
    <property type="match status" value="1"/>
</dbReference>
<feature type="domain" description="Methyltransferase FkbM" evidence="1">
    <location>
        <begin position="111"/>
        <end position="261"/>
    </location>
</feature>
<dbReference type="EMBL" id="JBHSAV010000059">
    <property type="protein sequence ID" value="MFC3977733.1"/>
    <property type="molecule type" value="Genomic_DNA"/>
</dbReference>
<dbReference type="Proteomes" id="UP001595766">
    <property type="component" value="Unassembled WGS sequence"/>
</dbReference>
<evidence type="ECO:0000313" key="3">
    <source>
        <dbReference type="Proteomes" id="UP001595766"/>
    </source>
</evidence>
<proteinExistence type="predicted"/>
<dbReference type="GO" id="GO:0032259">
    <property type="term" value="P:methylation"/>
    <property type="evidence" value="ECO:0007669"/>
    <property type="project" value="UniProtKB-KW"/>
</dbReference>